<dbReference type="EMBL" id="ML769711">
    <property type="protein sequence ID" value="KAE9389118.1"/>
    <property type="molecule type" value="Genomic_DNA"/>
</dbReference>
<dbReference type="Proteomes" id="UP000799118">
    <property type="component" value="Unassembled WGS sequence"/>
</dbReference>
<evidence type="ECO:0000313" key="4">
    <source>
        <dbReference type="Proteomes" id="UP000799118"/>
    </source>
</evidence>
<protein>
    <recommendedName>
        <fullName evidence="2">CCHC-type domain-containing protein</fullName>
    </recommendedName>
</protein>
<dbReference type="GO" id="GO:0008270">
    <property type="term" value="F:zinc ion binding"/>
    <property type="evidence" value="ECO:0007669"/>
    <property type="project" value="InterPro"/>
</dbReference>
<accession>A0A6A4GTU3</accession>
<dbReference type="OrthoDB" id="3263038at2759"/>
<dbReference type="InterPro" id="IPR001878">
    <property type="entry name" value="Znf_CCHC"/>
</dbReference>
<dbReference type="GO" id="GO:0003676">
    <property type="term" value="F:nucleic acid binding"/>
    <property type="evidence" value="ECO:0007669"/>
    <property type="project" value="InterPro"/>
</dbReference>
<dbReference type="AlphaFoldDB" id="A0A6A4GTU3"/>
<feature type="domain" description="CCHC-type" evidence="2">
    <location>
        <begin position="260"/>
        <end position="272"/>
    </location>
</feature>
<feature type="compositionally biased region" description="Polar residues" evidence="1">
    <location>
        <begin position="367"/>
        <end position="392"/>
    </location>
</feature>
<dbReference type="Pfam" id="PF00098">
    <property type="entry name" value="zf-CCHC"/>
    <property type="match status" value="1"/>
</dbReference>
<keyword evidence="4" id="KW-1185">Reference proteome</keyword>
<gene>
    <name evidence="3" type="ORF">BT96DRAFT_1003541</name>
</gene>
<feature type="compositionally biased region" description="Acidic residues" evidence="1">
    <location>
        <begin position="323"/>
        <end position="357"/>
    </location>
</feature>
<name>A0A6A4GTU3_9AGAR</name>
<evidence type="ECO:0000256" key="1">
    <source>
        <dbReference type="SAM" id="MobiDB-lite"/>
    </source>
</evidence>
<feature type="region of interest" description="Disordered" evidence="1">
    <location>
        <begin position="319"/>
        <end position="404"/>
    </location>
</feature>
<reference evidence="3" key="1">
    <citation type="journal article" date="2019" name="Environ. Microbiol.">
        <title>Fungal ecological strategies reflected in gene transcription - a case study of two litter decomposers.</title>
        <authorList>
            <person name="Barbi F."/>
            <person name="Kohler A."/>
            <person name="Barry K."/>
            <person name="Baskaran P."/>
            <person name="Daum C."/>
            <person name="Fauchery L."/>
            <person name="Ihrmark K."/>
            <person name="Kuo A."/>
            <person name="LaButti K."/>
            <person name="Lipzen A."/>
            <person name="Morin E."/>
            <person name="Grigoriev I.V."/>
            <person name="Henrissat B."/>
            <person name="Lindahl B."/>
            <person name="Martin F."/>
        </authorList>
    </citation>
    <scope>NUCLEOTIDE SEQUENCE</scope>
    <source>
        <strain evidence="3">JB14</strain>
    </source>
</reference>
<evidence type="ECO:0000313" key="3">
    <source>
        <dbReference type="EMBL" id="KAE9389118.1"/>
    </source>
</evidence>
<evidence type="ECO:0000259" key="2">
    <source>
        <dbReference type="Pfam" id="PF00098"/>
    </source>
</evidence>
<organism evidence="3 4">
    <name type="scientific">Gymnopus androsaceus JB14</name>
    <dbReference type="NCBI Taxonomy" id="1447944"/>
    <lineage>
        <taxon>Eukaryota</taxon>
        <taxon>Fungi</taxon>
        <taxon>Dikarya</taxon>
        <taxon>Basidiomycota</taxon>
        <taxon>Agaricomycotina</taxon>
        <taxon>Agaricomycetes</taxon>
        <taxon>Agaricomycetidae</taxon>
        <taxon>Agaricales</taxon>
        <taxon>Marasmiineae</taxon>
        <taxon>Omphalotaceae</taxon>
        <taxon>Gymnopus</taxon>
    </lineage>
</organism>
<proteinExistence type="predicted"/>
<sequence>MSSVSQSGEEPVFSLNIEIPIQSDRISTRIRATATAKATSNSPFIAPVEPPNNQQTNTQQTDHFAQTQKLQVTLQSSRSSKAIPDFESQARSLLTACLDDCLMRKVTKGSTRVLDIWVKLVEQLQVKSEIAVSDMKADWEQHTCGPKVNLIDFLAEDQEMVDEIENAGGEVSDRLRTEISTDDIINMLEWHYRYKNPETKTPRGTKSDAKDVALSAEPHTHTHPSPWKLWQLQRAIRLSGRGCGGRGGGGGSSSPHKGPRCYNCGEYGHISRRIKKRIVLTLKTKIITPEDSVEFIYFVGNGSDASSDSEPEELFDTVNVEDSMSEYDPLDGLFDDTDDEMPPLEPQDLSDDEEDDSREPLERIGTPNWTSGMTVTSTPQREEFSNPQNLPNTVKEDEWEEELHPHPRLRLHQAYDSLMLPSSNPLLPLCTPKQFRTTQ</sequence>